<evidence type="ECO:0000313" key="2">
    <source>
        <dbReference type="EMBL" id="VEN55975.1"/>
    </source>
</evidence>
<evidence type="ECO:0000313" key="3">
    <source>
        <dbReference type="Proteomes" id="UP000410492"/>
    </source>
</evidence>
<protein>
    <submittedName>
        <fullName evidence="2">Uncharacterized protein</fullName>
    </submittedName>
</protein>
<sequence>MVWMVSAYSFVVGGSIVVSGMLLAGVIWWVFGFKKICEEQDAKELVAEADNGEMYEVNKAIDEASLRNRASTVAQG</sequence>
<reference evidence="2 3" key="1">
    <citation type="submission" date="2019-01" db="EMBL/GenBank/DDBJ databases">
        <authorList>
            <person name="Sayadi A."/>
        </authorList>
    </citation>
    <scope>NUCLEOTIDE SEQUENCE [LARGE SCALE GENOMIC DNA]</scope>
</reference>
<keyword evidence="1" id="KW-1133">Transmembrane helix</keyword>
<proteinExistence type="predicted"/>
<evidence type="ECO:0000256" key="1">
    <source>
        <dbReference type="SAM" id="Phobius"/>
    </source>
</evidence>
<keyword evidence="1" id="KW-0472">Membrane</keyword>
<accession>A0A653D796</accession>
<name>A0A653D796_CALMS</name>
<keyword evidence="1" id="KW-0812">Transmembrane</keyword>
<feature type="transmembrane region" description="Helical" evidence="1">
    <location>
        <begin position="6"/>
        <end position="31"/>
    </location>
</feature>
<dbReference type="EMBL" id="CAACVG010010503">
    <property type="protein sequence ID" value="VEN55975.1"/>
    <property type="molecule type" value="Genomic_DNA"/>
</dbReference>
<gene>
    <name evidence="2" type="ORF">CALMAC_LOCUS15001</name>
</gene>
<dbReference type="Proteomes" id="UP000410492">
    <property type="component" value="Unassembled WGS sequence"/>
</dbReference>
<keyword evidence="3" id="KW-1185">Reference proteome</keyword>
<organism evidence="2 3">
    <name type="scientific">Callosobruchus maculatus</name>
    <name type="common">Southern cowpea weevil</name>
    <name type="synonym">Pulse bruchid</name>
    <dbReference type="NCBI Taxonomy" id="64391"/>
    <lineage>
        <taxon>Eukaryota</taxon>
        <taxon>Metazoa</taxon>
        <taxon>Ecdysozoa</taxon>
        <taxon>Arthropoda</taxon>
        <taxon>Hexapoda</taxon>
        <taxon>Insecta</taxon>
        <taxon>Pterygota</taxon>
        <taxon>Neoptera</taxon>
        <taxon>Endopterygota</taxon>
        <taxon>Coleoptera</taxon>
        <taxon>Polyphaga</taxon>
        <taxon>Cucujiformia</taxon>
        <taxon>Chrysomeloidea</taxon>
        <taxon>Chrysomelidae</taxon>
        <taxon>Bruchinae</taxon>
        <taxon>Bruchini</taxon>
        <taxon>Callosobruchus</taxon>
    </lineage>
</organism>
<dbReference type="AlphaFoldDB" id="A0A653D796"/>